<feature type="region of interest" description="Disordered" evidence="1">
    <location>
        <begin position="1"/>
        <end position="21"/>
    </location>
</feature>
<evidence type="ECO:0000256" key="1">
    <source>
        <dbReference type="SAM" id="MobiDB-lite"/>
    </source>
</evidence>
<dbReference type="EMBL" id="BAABGQ010000004">
    <property type="protein sequence ID" value="GAA4495138.1"/>
    <property type="molecule type" value="Genomic_DNA"/>
</dbReference>
<protein>
    <submittedName>
        <fullName evidence="2">Uncharacterized protein</fullName>
    </submittedName>
</protein>
<organism evidence="2 3">
    <name type="scientific">Hymenobacter ginsengisoli</name>
    <dbReference type="NCBI Taxonomy" id="1051626"/>
    <lineage>
        <taxon>Bacteria</taxon>
        <taxon>Pseudomonadati</taxon>
        <taxon>Bacteroidota</taxon>
        <taxon>Cytophagia</taxon>
        <taxon>Cytophagales</taxon>
        <taxon>Hymenobacteraceae</taxon>
        <taxon>Hymenobacter</taxon>
    </lineage>
</organism>
<accession>A0ABP8Q240</accession>
<reference evidence="3" key="1">
    <citation type="journal article" date="2019" name="Int. J. Syst. Evol. Microbiol.">
        <title>The Global Catalogue of Microorganisms (GCM) 10K type strain sequencing project: providing services to taxonomists for standard genome sequencing and annotation.</title>
        <authorList>
            <consortium name="The Broad Institute Genomics Platform"/>
            <consortium name="The Broad Institute Genome Sequencing Center for Infectious Disease"/>
            <person name="Wu L."/>
            <person name="Ma J."/>
        </authorList>
    </citation>
    <scope>NUCLEOTIDE SEQUENCE [LARGE SCALE GENOMIC DNA]</scope>
    <source>
        <strain evidence="3">JCM 17841</strain>
    </source>
</reference>
<evidence type="ECO:0000313" key="3">
    <source>
        <dbReference type="Proteomes" id="UP001501243"/>
    </source>
</evidence>
<keyword evidence="3" id="KW-1185">Reference proteome</keyword>
<dbReference type="Proteomes" id="UP001501243">
    <property type="component" value="Unassembled WGS sequence"/>
</dbReference>
<evidence type="ECO:0000313" key="2">
    <source>
        <dbReference type="EMBL" id="GAA4495138.1"/>
    </source>
</evidence>
<name>A0ABP8Q240_9BACT</name>
<proteinExistence type="predicted"/>
<sequence>MAQSFVSAASSQPLSSASPSISATPPAAARASYYTEQVAGGGSITYFGAVCTQNCQDAQFARLRQAFETNRPTVVFFEKPDCGVDSTETATINNFGEAGYVRYLAQQHQVPTQRLDDPLAEYAYLQTRIEPEQLKLFCLLRESVRFRAQTGATKTITKKAMAALIDHSSYFLPGTEGVIRNMAEFETAYRKYCPLGSKWWQAPAAWFSPRLAADNMSNLYIEEFKGAVRDFREQTLYGKLVEQAKTGQRVFVFINRDYLPLAHKEPLKAVYQH</sequence>
<gene>
    <name evidence="2" type="ORF">GCM10023172_06340</name>
</gene>
<comment type="caution">
    <text evidence="2">The sequence shown here is derived from an EMBL/GenBank/DDBJ whole genome shotgun (WGS) entry which is preliminary data.</text>
</comment>